<dbReference type="Proteomes" id="UP000799437">
    <property type="component" value="Unassembled WGS sequence"/>
</dbReference>
<keyword evidence="1" id="KW-0175">Coiled coil</keyword>
<evidence type="ECO:0000256" key="2">
    <source>
        <dbReference type="SAM" id="MobiDB-lite"/>
    </source>
</evidence>
<evidence type="ECO:0000313" key="4">
    <source>
        <dbReference type="Proteomes" id="UP000799437"/>
    </source>
</evidence>
<dbReference type="GeneID" id="54484518"/>
<keyword evidence="4" id="KW-1185">Reference proteome</keyword>
<feature type="compositionally biased region" description="Basic and acidic residues" evidence="2">
    <location>
        <begin position="478"/>
        <end position="487"/>
    </location>
</feature>
<dbReference type="OrthoDB" id="5404651at2759"/>
<evidence type="ECO:0000313" key="3">
    <source>
        <dbReference type="EMBL" id="KAF2761236.1"/>
    </source>
</evidence>
<sequence>MDADRLPFMDSSLPMPATEASHPNPPLGQPALLVERSISPIEHSVAGIGVPVARSDRSKYASPAPPASSSMTPPPSTQVPSSRLMDRTPTPPTPQLTSTPPATGHFSQPGPVSEAAAVTFTKDQIADANPDELRSMVDELAGALKEARMTAAHHKLQYNMLCLESAESQKRMAVELVMAQKENEVLQQAVEEQQRERLVSPVHPPEPSVNPANAILINELNRSVQALQHDNAMLEDMLSESRRVLEHRDGELKTALEENDRLRGRIRKNREHMNSLLENSQDGSPTRMRSILGTPVTPRYRPQPHPSMGNSLNRRDQQPFEALLLADKVLSQETATAPSTPTKAGNRNRFSHTRGTHSMSSLPSTPQRSRNQPMNAALLKTPPNHASNSRVPMSAPSNQPYGAQQRVRRDSSASTITASSAENAYSDDEVPESQASREASSLLRKTPHNSFESLQNIGEPHQRRIFGQVTKPGVPRSAEQEKRRLSGRDPIMTSPSKKSKFSDRAGLGIGGIANPRG</sequence>
<dbReference type="EMBL" id="ML996567">
    <property type="protein sequence ID" value="KAF2761236.1"/>
    <property type="molecule type" value="Genomic_DNA"/>
</dbReference>
<gene>
    <name evidence="3" type="ORF">EJ05DRAFT_473774</name>
</gene>
<dbReference type="AlphaFoldDB" id="A0A6A6WGY2"/>
<feature type="region of interest" description="Disordered" evidence="2">
    <location>
        <begin position="49"/>
        <end position="111"/>
    </location>
</feature>
<feature type="compositionally biased region" description="Polar residues" evidence="2">
    <location>
        <begin position="384"/>
        <end position="402"/>
    </location>
</feature>
<accession>A0A6A6WGY2</accession>
<proteinExistence type="predicted"/>
<feature type="coiled-coil region" evidence="1">
    <location>
        <begin position="176"/>
        <end position="237"/>
    </location>
</feature>
<feature type="region of interest" description="Disordered" evidence="2">
    <location>
        <begin position="334"/>
        <end position="517"/>
    </location>
</feature>
<feature type="region of interest" description="Disordered" evidence="2">
    <location>
        <begin position="1"/>
        <end position="30"/>
    </location>
</feature>
<name>A0A6A6WGY2_9PEZI</name>
<evidence type="ECO:0000256" key="1">
    <source>
        <dbReference type="SAM" id="Coils"/>
    </source>
</evidence>
<organism evidence="3 4">
    <name type="scientific">Pseudovirgaria hyperparasitica</name>
    <dbReference type="NCBI Taxonomy" id="470096"/>
    <lineage>
        <taxon>Eukaryota</taxon>
        <taxon>Fungi</taxon>
        <taxon>Dikarya</taxon>
        <taxon>Ascomycota</taxon>
        <taxon>Pezizomycotina</taxon>
        <taxon>Dothideomycetes</taxon>
        <taxon>Dothideomycetes incertae sedis</taxon>
        <taxon>Acrospermales</taxon>
        <taxon>Acrospermaceae</taxon>
        <taxon>Pseudovirgaria</taxon>
    </lineage>
</organism>
<feature type="compositionally biased region" description="Polar residues" evidence="2">
    <location>
        <begin position="356"/>
        <end position="374"/>
    </location>
</feature>
<feature type="compositionally biased region" description="Polar residues" evidence="2">
    <location>
        <begin position="334"/>
        <end position="345"/>
    </location>
</feature>
<feature type="region of interest" description="Disordered" evidence="2">
    <location>
        <begin position="263"/>
        <end position="314"/>
    </location>
</feature>
<dbReference type="RefSeq" id="XP_033603687.1">
    <property type="nucleotide sequence ID" value="XM_033743464.1"/>
</dbReference>
<protein>
    <submittedName>
        <fullName evidence="3">Uncharacterized protein</fullName>
    </submittedName>
</protein>
<feature type="compositionally biased region" description="Low complexity" evidence="2">
    <location>
        <begin position="412"/>
        <end position="421"/>
    </location>
</feature>
<reference evidence="3" key="1">
    <citation type="journal article" date="2020" name="Stud. Mycol.">
        <title>101 Dothideomycetes genomes: a test case for predicting lifestyles and emergence of pathogens.</title>
        <authorList>
            <person name="Haridas S."/>
            <person name="Albert R."/>
            <person name="Binder M."/>
            <person name="Bloem J."/>
            <person name="Labutti K."/>
            <person name="Salamov A."/>
            <person name="Andreopoulos B."/>
            <person name="Baker S."/>
            <person name="Barry K."/>
            <person name="Bills G."/>
            <person name="Bluhm B."/>
            <person name="Cannon C."/>
            <person name="Castanera R."/>
            <person name="Culley D."/>
            <person name="Daum C."/>
            <person name="Ezra D."/>
            <person name="Gonzalez J."/>
            <person name="Henrissat B."/>
            <person name="Kuo A."/>
            <person name="Liang C."/>
            <person name="Lipzen A."/>
            <person name="Lutzoni F."/>
            <person name="Magnuson J."/>
            <person name="Mondo S."/>
            <person name="Nolan M."/>
            <person name="Ohm R."/>
            <person name="Pangilinan J."/>
            <person name="Park H.-J."/>
            <person name="Ramirez L."/>
            <person name="Alfaro M."/>
            <person name="Sun H."/>
            <person name="Tritt A."/>
            <person name="Yoshinaga Y."/>
            <person name="Zwiers L.-H."/>
            <person name="Turgeon B."/>
            <person name="Goodwin S."/>
            <person name="Spatafora J."/>
            <person name="Crous P."/>
            <person name="Grigoriev I."/>
        </authorList>
    </citation>
    <scope>NUCLEOTIDE SEQUENCE</scope>
    <source>
        <strain evidence="3">CBS 121739</strain>
    </source>
</reference>